<dbReference type="RefSeq" id="WP_338600043.1">
    <property type="nucleotide sequence ID" value="NZ_AP028679.1"/>
</dbReference>
<dbReference type="InterPro" id="IPR019811">
    <property type="entry name" value="HDH_CS"/>
</dbReference>
<feature type="domain" description="Aspartate/homoserine dehydrogenase NAD-binding" evidence="17">
    <location>
        <begin position="12"/>
        <end position="131"/>
    </location>
</feature>
<evidence type="ECO:0000313" key="18">
    <source>
        <dbReference type="EMBL" id="BEQ15531.1"/>
    </source>
</evidence>
<evidence type="ECO:0000256" key="13">
    <source>
        <dbReference type="RuleBase" id="RU000579"/>
    </source>
</evidence>
<evidence type="ECO:0000256" key="9">
    <source>
        <dbReference type="ARBA" id="ARBA00023002"/>
    </source>
</evidence>
<sequence>MANKAVKVGLLGLGTVGGGVARLLMEKRAELSAYLGVDLQLARAVDLEPARAEELGLAPGVFSSDSWSILEDGDIDIVVETVGGLEPARAMVLTALNKGKGVVTANKALLASHGVEIFQTARQQGVGIAFEASVGGGIPLVRSLRDSLAANRVTSCLGILNGTCNFILSRMTAEGAPFDQVLAQAQEKGYAEADPTFDVEGTDTAHKLAIVASLVTGAQPRLDDIPTEGITKITPLDIQFAGEFGFKIKLLAVLNNQGGKVEARVHPALVPHDHLLASVEGPFNALHVNGDWVGQVLLYGQGAGRRPTASAVVGDVLELARDVAAGVPGRVPPLGTQASGGRRLDLAPLDDARCQYYCRFAALDQPGVLASVARELGSFNISIEKVTQKGRQEAGPVPIVMLTHEAREADLRGALKKIDALPEIVEPTVVIRMA</sequence>
<name>A0AAU9EYM4_9BACT</name>
<keyword evidence="7 13" id="KW-0791">Threonine biosynthesis</keyword>
<comment type="pathway">
    <text evidence="1 13">Amino-acid biosynthesis; L-threonine biosynthesis; L-threonine from L-aspartate: step 3/5.</text>
</comment>
<feature type="binding site" evidence="12">
    <location>
        <begin position="11"/>
        <end position="18"/>
    </location>
    <ligand>
        <name>NADP(+)</name>
        <dbReference type="ChEBI" id="CHEBI:58349"/>
    </ligand>
</feature>
<dbReference type="InterPro" id="IPR002912">
    <property type="entry name" value="ACT_dom"/>
</dbReference>
<dbReference type="Gene3D" id="3.30.70.260">
    <property type="match status" value="1"/>
</dbReference>
<evidence type="ECO:0000256" key="12">
    <source>
        <dbReference type="PIRSR" id="PIRSR000098-2"/>
    </source>
</evidence>
<gene>
    <name evidence="18" type="primary">hom</name>
    <name evidence="18" type="ORF">FAK_25970</name>
</gene>
<dbReference type="PANTHER" id="PTHR43331">
    <property type="entry name" value="HOMOSERINE DEHYDROGENASE"/>
    <property type="match status" value="1"/>
</dbReference>
<dbReference type="GO" id="GO:0050661">
    <property type="term" value="F:NADP binding"/>
    <property type="evidence" value="ECO:0007669"/>
    <property type="project" value="InterPro"/>
</dbReference>
<dbReference type="InterPro" id="IPR005106">
    <property type="entry name" value="Asp/hSer_DH_NAD-bd"/>
</dbReference>
<dbReference type="GO" id="GO:0004412">
    <property type="term" value="F:homoserine dehydrogenase activity"/>
    <property type="evidence" value="ECO:0007669"/>
    <property type="project" value="UniProtKB-EC"/>
</dbReference>
<feature type="active site" description="Proton donor" evidence="11">
    <location>
        <position position="207"/>
    </location>
</feature>
<keyword evidence="9 13" id="KW-0560">Oxidoreductase</keyword>
<keyword evidence="8 12" id="KW-0521">NADP</keyword>
<evidence type="ECO:0000259" key="17">
    <source>
        <dbReference type="Pfam" id="PF03447"/>
    </source>
</evidence>
<evidence type="ECO:0000256" key="8">
    <source>
        <dbReference type="ARBA" id="ARBA00022857"/>
    </source>
</evidence>
<dbReference type="SUPFAM" id="SSF55347">
    <property type="entry name" value="Glyceraldehyde-3-phosphate dehydrogenase-like, C-terminal domain"/>
    <property type="match status" value="1"/>
</dbReference>
<dbReference type="Pfam" id="PF03447">
    <property type="entry name" value="NAD_binding_3"/>
    <property type="match status" value="1"/>
</dbReference>
<evidence type="ECO:0000259" key="16">
    <source>
        <dbReference type="Pfam" id="PF01842"/>
    </source>
</evidence>
<dbReference type="InterPro" id="IPR016204">
    <property type="entry name" value="HDH"/>
</dbReference>
<evidence type="ECO:0000256" key="3">
    <source>
        <dbReference type="ARBA" id="ARBA00006753"/>
    </source>
</evidence>
<dbReference type="Gene3D" id="3.30.360.10">
    <property type="entry name" value="Dihydrodipicolinate Reductase, domain 2"/>
    <property type="match status" value="1"/>
</dbReference>
<evidence type="ECO:0000259" key="15">
    <source>
        <dbReference type="Pfam" id="PF00742"/>
    </source>
</evidence>
<evidence type="ECO:0000256" key="1">
    <source>
        <dbReference type="ARBA" id="ARBA00005056"/>
    </source>
</evidence>
<dbReference type="Gene3D" id="3.40.50.720">
    <property type="entry name" value="NAD(P)-binding Rossmann-like Domain"/>
    <property type="match status" value="1"/>
</dbReference>
<dbReference type="InterPro" id="IPR036291">
    <property type="entry name" value="NAD(P)-bd_dom_sf"/>
</dbReference>
<dbReference type="NCBIfam" id="NF004976">
    <property type="entry name" value="PRK06349.1"/>
    <property type="match status" value="1"/>
</dbReference>
<reference evidence="19" key="1">
    <citation type="journal article" date="2023" name="Arch. Microbiol.">
        <title>Desulfoferula mesophilus gen. nov. sp. nov., a mesophilic sulfate-reducing bacterium isolated from a brackish lake sediment.</title>
        <authorList>
            <person name="Watanabe T."/>
            <person name="Yabe T."/>
            <person name="Tsuji J.M."/>
            <person name="Fukui M."/>
        </authorList>
    </citation>
    <scope>NUCLEOTIDE SEQUENCE [LARGE SCALE GENOMIC DNA]</scope>
    <source>
        <strain evidence="19">12FAK</strain>
    </source>
</reference>
<feature type="binding site" evidence="12">
    <location>
        <position position="107"/>
    </location>
    <ligand>
        <name>NADPH</name>
        <dbReference type="ChEBI" id="CHEBI:57783"/>
    </ligand>
</feature>
<keyword evidence="10 13" id="KW-0486">Methionine biosynthesis</keyword>
<dbReference type="InterPro" id="IPR045865">
    <property type="entry name" value="ACT-like_dom_sf"/>
</dbReference>
<dbReference type="AlphaFoldDB" id="A0AAU9EYM4"/>
<comment type="similarity">
    <text evidence="3 14">Belongs to the homoserine dehydrogenase family.</text>
</comment>
<dbReference type="GO" id="GO:0009086">
    <property type="term" value="P:methionine biosynthetic process"/>
    <property type="evidence" value="ECO:0007669"/>
    <property type="project" value="UniProtKB-KW"/>
</dbReference>
<comment type="pathway">
    <text evidence="2 13">Amino-acid biosynthesis; L-methionine biosynthesis via de novo pathway; L-homoserine from L-aspartate: step 3/3.</text>
</comment>
<evidence type="ECO:0000256" key="11">
    <source>
        <dbReference type="PIRSR" id="PIRSR000098-1"/>
    </source>
</evidence>
<keyword evidence="19" id="KW-1185">Reference proteome</keyword>
<dbReference type="Pfam" id="PF00742">
    <property type="entry name" value="Homoserine_dh"/>
    <property type="match status" value="1"/>
</dbReference>
<dbReference type="PROSITE" id="PS01042">
    <property type="entry name" value="HOMOSER_DHGENASE"/>
    <property type="match status" value="1"/>
</dbReference>
<evidence type="ECO:0000256" key="5">
    <source>
        <dbReference type="ARBA" id="ARBA00013376"/>
    </source>
</evidence>
<dbReference type="FunFam" id="3.30.360.10:FF:000005">
    <property type="entry name" value="Homoserine dehydrogenase"/>
    <property type="match status" value="1"/>
</dbReference>
<evidence type="ECO:0000256" key="6">
    <source>
        <dbReference type="ARBA" id="ARBA00022605"/>
    </source>
</evidence>
<protein>
    <recommendedName>
        <fullName evidence="5 13">Homoserine dehydrogenase</fullName>
        <ecNumber evidence="4 13">1.1.1.3</ecNumber>
    </recommendedName>
</protein>
<dbReference type="SUPFAM" id="SSF55021">
    <property type="entry name" value="ACT-like"/>
    <property type="match status" value="1"/>
</dbReference>
<dbReference type="KEGG" id="dmp:FAK_25970"/>
<keyword evidence="6 13" id="KW-0028">Amino-acid biosynthesis</keyword>
<proteinExistence type="inferred from homology"/>
<feature type="domain" description="ACT" evidence="16">
    <location>
        <begin position="358"/>
        <end position="422"/>
    </location>
</feature>
<dbReference type="EC" id="1.1.1.3" evidence="4 13"/>
<evidence type="ECO:0000256" key="7">
    <source>
        <dbReference type="ARBA" id="ARBA00022697"/>
    </source>
</evidence>
<organism evidence="18 19">
    <name type="scientific">Desulfoferula mesophila</name>
    <dbReference type="NCBI Taxonomy" id="3058419"/>
    <lineage>
        <taxon>Bacteria</taxon>
        <taxon>Pseudomonadati</taxon>
        <taxon>Thermodesulfobacteriota</taxon>
        <taxon>Desulfarculia</taxon>
        <taxon>Desulfarculales</taxon>
        <taxon>Desulfarculaceae</taxon>
        <taxon>Desulfoferula</taxon>
    </lineage>
</organism>
<dbReference type="EMBL" id="AP028679">
    <property type="protein sequence ID" value="BEQ15531.1"/>
    <property type="molecule type" value="Genomic_DNA"/>
</dbReference>
<dbReference type="GO" id="GO:0009088">
    <property type="term" value="P:threonine biosynthetic process"/>
    <property type="evidence" value="ECO:0007669"/>
    <property type="project" value="UniProtKB-KW"/>
</dbReference>
<accession>A0AAU9EYM4</accession>
<comment type="catalytic activity">
    <reaction evidence="13">
        <text>L-homoserine + NADP(+) = L-aspartate 4-semialdehyde + NADPH + H(+)</text>
        <dbReference type="Rhea" id="RHEA:15761"/>
        <dbReference type="ChEBI" id="CHEBI:15378"/>
        <dbReference type="ChEBI" id="CHEBI:57476"/>
        <dbReference type="ChEBI" id="CHEBI:57783"/>
        <dbReference type="ChEBI" id="CHEBI:58349"/>
        <dbReference type="ChEBI" id="CHEBI:537519"/>
        <dbReference type="EC" id="1.1.1.3"/>
    </reaction>
</comment>
<dbReference type="Pfam" id="PF01842">
    <property type="entry name" value="ACT"/>
    <property type="match status" value="1"/>
</dbReference>
<evidence type="ECO:0000256" key="4">
    <source>
        <dbReference type="ARBA" id="ARBA00013213"/>
    </source>
</evidence>
<feature type="domain" description="Homoserine dehydrogenase catalytic" evidence="15">
    <location>
        <begin position="139"/>
        <end position="317"/>
    </location>
</feature>
<feature type="binding site" evidence="12">
    <location>
        <position position="192"/>
    </location>
    <ligand>
        <name>L-homoserine</name>
        <dbReference type="ChEBI" id="CHEBI:57476"/>
    </ligand>
</feature>
<evidence type="ECO:0000256" key="2">
    <source>
        <dbReference type="ARBA" id="ARBA00005062"/>
    </source>
</evidence>
<dbReference type="PANTHER" id="PTHR43331:SF1">
    <property type="entry name" value="HOMOSERINE DEHYDROGENASE"/>
    <property type="match status" value="1"/>
</dbReference>
<dbReference type="SUPFAM" id="SSF51735">
    <property type="entry name" value="NAD(P)-binding Rossmann-fold domains"/>
    <property type="match status" value="1"/>
</dbReference>
<evidence type="ECO:0000256" key="14">
    <source>
        <dbReference type="RuleBase" id="RU004171"/>
    </source>
</evidence>
<dbReference type="PIRSF" id="PIRSF000098">
    <property type="entry name" value="Homoser_dehydrog"/>
    <property type="match status" value="1"/>
</dbReference>
<evidence type="ECO:0000256" key="10">
    <source>
        <dbReference type="ARBA" id="ARBA00023167"/>
    </source>
</evidence>
<dbReference type="CDD" id="cd04881">
    <property type="entry name" value="ACT_HSDH-Hom"/>
    <property type="match status" value="1"/>
</dbReference>
<evidence type="ECO:0000313" key="19">
    <source>
        <dbReference type="Proteomes" id="UP001366166"/>
    </source>
</evidence>
<dbReference type="Proteomes" id="UP001366166">
    <property type="component" value="Chromosome"/>
</dbReference>
<dbReference type="InterPro" id="IPR001342">
    <property type="entry name" value="HDH_cat"/>
</dbReference>